<dbReference type="InterPro" id="IPR000835">
    <property type="entry name" value="HTH_MarR-typ"/>
</dbReference>
<dbReference type="SUPFAM" id="SSF55729">
    <property type="entry name" value="Acyl-CoA N-acyltransferases (Nat)"/>
    <property type="match status" value="1"/>
</dbReference>
<dbReference type="SUPFAM" id="SSF46785">
    <property type="entry name" value="Winged helix' DNA-binding domain"/>
    <property type="match status" value="1"/>
</dbReference>
<dbReference type="PANTHER" id="PTHR33164:SF43">
    <property type="entry name" value="HTH-TYPE TRANSCRIPTIONAL REPRESSOR YETL"/>
    <property type="match status" value="1"/>
</dbReference>
<evidence type="ECO:0000259" key="2">
    <source>
        <dbReference type="PROSITE" id="PS51186"/>
    </source>
</evidence>
<name>A0ABW2IJ46_9PROT</name>
<dbReference type="Gene3D" id="3.40.630.30">
    <property type="match status" value="1"/>
</dbReference>
<dbReference type="EC" id="2.3.1.-" evidence="3"/>
<dbReference type="InterPro" id="IPR016181">
    <property type="entry name" value="Acyl_CoA_acyltransferase"/>
</dbReference>
<dbReference type="Gene3D" id="1.10.10.10">
    <property type="entry name" value="Winged helix-like DNA-binding domain superfamily/Winged helix DNA-binding domain"/>
    <property type="match status" value="1"/>
</dbReference>
<dbReference type="GO" id="GO:0016746">
    <property type="term" value="F:acyltransferase activity"/>
    <property type="evidence" value="ECO:0007669"/>
    <property type="project" value="UniProtKB-KW"/>
</dbReference>
<dbReference type="EMBL" id="JBHTBR010000002">
    <property type="protein sequence ID" value="MFC7291108.1"/>
    <property type="molecule type" value="Genomic_DNA"/>
</dbReference>
<dbReference type="PANTHER" id="PTHR33164">
    <property type="entry name" value="TRANSCRIPTIONAL REGULATOR, MARR FAMILY"/>
    <property type="match status" value="1"/>
</dbReference>
<feature type="domain" description="HTH marR-type" evidence="1">
    <location>
        <begin position="11"/>
        <end position="149"/>
    </location>
</feature>
<accession>A0ABW2IJ46</accession>
<dbReference type="CDD" id="cd04301">
    <property type="entry name" value="NAT_SF"/>
    <property type="match status" value="1"/>
</dbReference>
<dbReference type="InterPro" id="IPR036388">
    <property type="entry name" value="WH-like_DNA-bd_sf"/>
</dbReference>
<protein>
    <submittedName>
        <fullName evidence="3">GNAT family N-acetyltransferase</fullName>
        <ecNumber evidence="3">2.3.1.-</ecNumber>
    </submittedName>
</protein>
<dbReference type="Pfam" id="PF12802">
    <property type="entry name" value="MarR_2"/>
    <property type="match status" value="1"/>
</dbReference>
<reference evidence="4" key="1">
    <citation type="journal article" date="2019" name="Int. J. Syst. Evol. Microbiol.">
        <title>The Global Catalogue of Microorganisms (GCM) 10K type strain sequencing project: providing services to taxonomists for standard genome sequencing and annotation.</title>
        <authorList>
            <consortium name="The Broad Institute Genomics Platform"/>
            <consortium name="The Broad Institute Genome Sequencing Center for Infectious Disease"/>
            <person name="Wu L."/>
            <person name="Ma J."/>
        </authorList>
    </citation>
    <scope>NUCLEOTIDE SEQUENCE [LARGE SCALE GENOMIC DNA]</scope>
    <source>
        <strain evidence="4">CCUG 51308</strain>
    </source>
</reference>
<organism evidence="3 4">
    <name type="scientific">Hirschia litorea</name>
    <dbReference type="NCBI Taxonomy" id="1199156"/>
    <lineage>
        <taxon>Bacteria</taxon>
        <taxon>Pseudomonadati</taxon>
        <taxon>Pseudomonadota</taxon>
        <taxon>Alphaproteobacteria</taxon>
        <taxon>Hyphomonadales</taxon>
        <taxon>Hyphomonadaceae</taxon>
        <taxon>Hirschia</taxon>
    </lineage>
</organism>
<dbReference type="PROSITE" id="PS51186">
    <property type="entry name" value="GNAT"/>
    <property type="match status" value="1"/>
</dbReference>
<feature type="domain" description="N-acetyltransferase" evidence="2">
    <location>
        <begin position="169"/>
        <end position="323"/>
    </location>
</feature>
<dbReference type="SMART" id="SM00347">
    <property type="entry name" value="HTH_MARR"/>
    <property type="match status" value="1"/>
</dbReference>
<comment type="caution">
    <text evidence="3">The sequence shown here is derived from an EMBL/GenBank/DDBJ whole genome shotgun (WGS) entry which is preliminary data.</text>
</comment>
<evidence type="ECO:0000259" key="1">
    <source>
        <dbReference type="PROSITE" id="PS50995"/>
    </source>
</evidence>
<dbReference type="RefSeq" id="WP_382166302.1">
    <property type="nucleotide sequence ID" value="NZ_JBHTBR010000002.1"/>
</dbReference>
<evidence type="ECO:0000313" key="4">
    <source>
        <dbReference type="Proteomes" id="UP001596492"/>
    </source>
</evidence>
<dbReference type="InterPro" id="IPR039422">
    <property type="entry name" value="MarR/SlyA-like"/>
</dbReference>
<proteinExistence type="predicted"/>
<dbReference type="Proteomes" id="UP001596492">
    <property type="component" value="Unassembled WGS sequence"/>
</dbReference>
<keyword evidence="3" id="KW-0012">Acyltransferase</keyword>
<gene>
    <name evidence="3" type="ORF">ACFQS8_05735</name>
</gene>
<keyword evidence="3" id="KW-0808">Transferase</keyword>
<evidence type="ECO:0000313" key="3">
    <source>
        <dbReference type="EMBL" id="MFC7291108.1"/>
    </source>
</evidence>
<dbReference type="Pfam" id="PF00583">
    <property type="entry name" value="Acetyltransf_1"/>
    <property type="match status" value="1"/>
</dbReference>
<sequence>MAKDILEDAGYLALGSRLKRLAERLQADAAKLHEAHGYDIQPSQFPMLKALDMHGALTVAQAVDALGVSQPAVTRTMNTIVQAGLATTRPDEKDQRVKWIELTSKGEAVLEDIRNNLWPHIQEAAKQASAFPKGSSPTSLLDALSRLEQNLSIASLEDRVMQMTHASKVEIVDFSDELAQDFYDITAHWVSEMFKLEQADRDIIENPRKLIIDRGGIILFAKTPELGVIGTCALIKIEEGVFELTKMGVTENARGLKIGEKLLQATIERAKSMKMECLYLLTNEKCAPAIHLYEKNGFVHDAHIMQTYGARYERCNVAMYYPL</sequence>
<dbReference type="PROSITE" id="PS50995">
    <property type="entry name" value="HTH_MARR_2"/>
    <property type="match status" value="1"/>
</dbReference>
<dbReference type="InterPro" id="IPR000182">
    <property type="entry name" value="GNAT_dom"/>
</dbReference>
<keyword evidence="4" id="KW-1185">Reference proteome</keyword>
<dbReference type="InterPro" id="IPR036390">
    <property type="entry name" value="WH_DNA-bd_sf"/>
</dbReference>